<gene>
    <name evidence="1" type="ORF">SDC9_175832</name>
</gene>
<organism evidence="1">
    <name type="scientific">bioreactor metagenome</name>
    <dbReference type="NCBI Taxonomy" id="1076179"/>
    <lineage>
        <taxon>unclassified sequences</taxon>
        <taxon>metagenomes</taxon>
        <taxon>ecological metagenomes</taxon>
    </lineage>
</organism>
<dbReference type="EMBL" id="VSSQ01078671">
    <property type="protein sequence ID" value="MPN28391.1"/>
    <property type="molecule type" value="Genomic_DNA"/>
</dbReference>
<proteinExistence type="predicted"/>
<evidence type="ECO:0000313" key="1">
    <source>
        <dbReference type="EMBL" id="MPN28391.1"/>
    </source>
</evidence>
<name>A0A645GN80_9ZZZZ</name>
<protein>
    <submittedName>
        <fullName evidence="1">Uncharacterized protein</fullName>
    </submittedName>
</protein>
<dbReference type="AlphaFoldDB" id="A0A645GN80"/>
<sequence length="59" mass="7046">MPERQRFVYFIQQLRPGQFELLTFGELWHHVVIVGIKPFGHFCRRRWLTGRCAATANTE</sequence>
<reference evidence="1" key="1">
    <citation type="submission" date="2019-08" db="EMBL/GenBank/DDBJ databases">
        <authorList>
            <person name="Kucharzyk K."/>
            <person name="Murdoch R.W."/>
            <person name="Higgins S."/>
            <person name="Loffler F."/>
        </authorList>
    </citation>
    <scope>NUCLEOTIDE SEQUENCE</scope>
</reference>
<accession>A0A645GN80</accession>
<comment type="caution">
    <text evidence="1">The sequence shown here is derived from an EMBL/GenBank/DDBJ whole genome shotgun (WGS) entry which is preliminary data.</text>
</comment>